<dbReference type="Proteomes" id="UP000586827">
    <property type="component" value="Unassembled WGS sequence"/>
</dbReference>
<evidence type="ECO:0000313" key="2">
    <source>
        <dbReference type="EMBL" id="NNH73647.1"/>
    </source>
</evidence>
<name>A0A849CC93_9NOCA</name>
<dbReference type="InterPro" id="IPR009061">
    <property type="entry name" value="DNA-bd_dom_put_sf"/>
</dbReference>
<evidence type="ECO:0000259" key="1">
    <source>
        <dbReference type="Pfam" id="PF12728"/>
    </source>
</evidence>
<dbReference type="NCBIfam" id="TIGR01764">
    <property type="entry name" value="excise"/>
    <property type="match status" value="1"/>
</dbReference>
<organism evidence="2 3">
    <name type="scientific">Nocardia uniformis</name>
    <dbReference type="NCBI Taxonomy" id="53432"/>
    <lineage>
        <taxon>Bacteria</taxon>
        <taxon>Bacillati</taxon>
        <taxon>Actinomycetota</taxon>
        <taxon>Actinomycetes</taxon>
        <taxon>Mycobacteriales</taxon>
        <taxon>Nocardiaceae</taxon>
        <taxon>Nocardia</taxon>
    </lineage>
</organism>
<dbReference type="Pfam" id="PF12728">
    <property type="entry name" value="HTH_17"/>
    <property type="match status" value="1"/>
</dbReference>
<reference evidence="2 3" key="1">
    <citation type="submission" date="2020-05" db="EMBL/GenBank/DDBJ databases">
        <title>MicrobeNet Type strains.</title>
        <authorList>
            <person name="Nicholson A.C."/>
        </authorList>
    </citation>
    <scope>NUCLEOTIDE SEQUENCE [LARGE SCALE GENOMIC DNA]</scope>
    <source>
        <strain evidence="2 3">JCM 3224</strain>
    </source>
</reference>
<dbReference type="RefSeq" id="WP_084521474.1">
    <property type="nucleotide sequence ID" value="NZ_JABELX010000011.1"/>
</dbReference>
<gene>
    <name evidence="2" type="ORF">HLB23_27990</name>
</gene>
<dbReference type="InterPro" id="IPR036388">
    <property type="entry name" value="WH-like_DNA-bd_sf"/>
</dbReference>
<protein>
    <submittedName>
        <fullName evidence="2">Helix-turn-helix domain-containing protein</fullName>
    </submittedName>
</protein>
<evidence type="ECO:0000313" key="3">
    <source>
        <dbReference type="Proteomes" id="UP000586827"/>
    </source>
</evidence>
<feature type="domain" description="Helix-turn-helix" evidence="1">
    <location>
        <begin position="18"/>
        <end position="68"/>
    </location>
</feature>
<dbReference type="AlphaFoldDB" id="A0A849CC93"/>
<comment type="caution">
    <text evidence="2">The sequence shown here is derived from an EMBL/GenBank/DDBJ whole genome shotgun (WGS) entry which is preliminary data.</text>
</comment>
<accession>A0A849CC93</accession>
<dbReference type="InterPro" id="IPR010093">
    <property type="entry name" value="SinI_DNA-bd"/>
</dbReference>
<dbReference type="EMBL" id="JABELX010000011">
    <property type="protein sequence ID" value="NNH73647.1"/>
    <property type="molecule type" value="Genomic_DNA"/>
</dbReference>
<keyword evidence="3" id="KW-1185">Reference proteome</keyword>
<dbReference type="SUPFAM" id="SSF46955">
    <property type="entry name" value="Putative DNA-binding domain"/>
    <property type="match status" value="1"/>
</dbReference>
<proteinExistence type="predicted"/>
<dbReference type="GO" id="GO:0003677">
    <property type="term" value="F:DNA binding"/>
    <property type="evidence" value="ECO:0007669"/>
    <property type="project" value="InterPro"/>
</dbReference>
<dbReference type="InterPro" id="IPR041657">
    <property type="entry name" value="HTH_17"/>
</dbReference>
<dbReference type="Gene3D" id="1.10.10.10">
    <property type="entry name" value="Winged helix-like DNA-binding domain superfamily/Winged helix DNA-binding domain"/>
    <property type="match status" value="1"/>
</dbReference>
<sequence length="76" mass="8599">MVTPDNEGVVRLVNINGLLTREQAANYLQVPGKTLARWATERVGPRYLKVGKHARYRLADLDAWLDENYADEEDAA</sequence>